<dbReference type="PANTHER" id="PTHR43725:SF47">
    <property type="entry name" value="UDP-GLUCOSE 4-EPIMERASE"/>
    <property type="match status" value="1"/>
</dbReference>
<name>A0A221KIA2_VITFI</name>
<protein>
    <recommendedName>
        <fullName evidence="6 9">UDP-glucose 4-epimerase</fullName>
        <ecNumber evidence="5 9">5.1.3.2</ecNumber>
    </recommendedName>
</protein>
<dbReference type="NCBIfam" id="NF007956">
    <property type="entry name" value="PRK10675.1"/>
    <property type="match status" value="1"/>
</dbReference>
<evidence type="ECO:0000313" key="11">
    <source>
        <dbReference type="EMBL" id="ASM78784.1"/>
    </source>
</evidence>
<accession>A0A221KIA2</accession>
<keyword evidence="7 9" id="KW-0520">NAD</keyword>
<dbReference type="GO" id="GO:0003978">
    <property type="term" value="F:UDP-glucose 4-epimerase activity"/>
    <property type="evidence" value="ECO:0007669"/>
    <property type="project" value="UniProtKB-UniRule"/>
</dbReference>
<evidence type="ECO:0000313" key="12">
    <source>
        <dbReference type="Proteomes" id="UP000199729"/>
    </source>
</evidence>
<dbReference type="KEGG" id="vff:VITFI_CDS3007"/>
<dbReference type="EC" id="5.1.3.2" evidence="5 9"/>
<organism evidence="11 12">
    <name type="scientific">Vitreoscilla filiformis</name>
    <dbReference type="NCBI Taxonomy" id="63"/>
    <lineage>
        <taxon>Bacteria</taxon>
        <taxon>Pseudomonadati</taxon>
        <taxon>Pseudomonadota</taxon>
        <taxon>Betaproteobacteria</taxon>
        <taxon>Neisseriales</taxon>
        <taxon>Neisseriaceae</taxon>
        <taxon>Vitreoscilla</taxon>
    </lineage>
</organism>
<evidence type="ECO:0000256" key="7">
    <source>
        <dbReference type="ARBA" id="ARBA00023027"/>
    </source>
</evidence>
<dbReference type="Gene3D" id="3.40.50.720">
    <property type="entry name" value="NAD(P)-binding Rossmann-like Domain"/>
    <property type="match status" value="1"/>
</dbReference>
<dbReference type="Proteomes" id="UP000199729">
    <property type="component" value="Chromosome"/>
</dbReference>
<evidence type="ECO:0000256" key="2">
    <source>
        <dbReference type="ARBA" id="ARBA00001911"/>
    </source>
</evidence>
<keyword evidence="8 9" id="KW-0413">Isomerase</keyword>
<keyword evidence="12" id="KW-1185">Reference proteome</keyword>
<dbReference type="InterPro" id="IPR036291">
    <property type="entry name" value="NAD(P)-bd_dom_sf"/>
</dbReference>
<comment type="pathway">
    <text evidence="3 9">Carbohydrate metabolism; galactose metabolism.</text>
</comment>
<evidence type="ECO:0000256" key="1">
    <source>
        <dbReference type="ARBA" id="ARBA00000083"/>
    </source>
</evidence>
<evidence type="ECO:0000256" key="9">
    <source>
        <dbReference type="RuleBase" id="RU366046"/>
    </source>
</evidence>
<dbReference type="SUPFAM" id="SSF51735">
    <property type="entry name" value="NAD(P)-binding Rossmann-fold domains"/>
    <property type="match status" value="1"/>
</dbReference>
<comment type="catalytic activity">
    <reaction evidence="1 9">
        <text>UDP-alpha-D-glucose = UDP-alpha-D-galactose</text>
        <dbReference type="Rhea" id="RHEA:22168"/>
        <dbReference type="ChEBI" id="CHEBI:58885"/>
        <dbReference type="ChEBI" id="CHEBI:66914"/>
        <dbReference type="EC" id="5.1.3.2"/>
    </reaction>
</comment>
<dbReference type="CDD" id="cd05247">
    <property type="entry name" value="UDP_G4E_1_SDR_e"/>
    <property type="match status" value="1"/>
</dbReference>
<evidence type="ECO:0000259" key="10">
    <source>
        <dbReference type="Pfam" id="PF16363"/>
    </source>
</evidence>
<dbReference type="NCBIfam" id="TIGR01179">
    <property type="entry name" value="galE"/>
    <property type="match status" value="1"/>
</dbReference>
<dbReference type="Pfam" id="PF16363">
    <property type="entry name" value="GDP_Man_Dehyd"/>
    <property type="match status" value="1"/>
</dbReference>
<keyword evidence="9" id="KW-0119">Carbohydrate metabolism</keyword>
<dbReference type="GO" id="GO:0006012">
    <property type="term" value="P:galactose metabolic process"/>
    <property type="evidence" value="ECO:0007669"/>
    <property type="project" value="UniProtKB-UniPathway"/>
</dbReference>
<feature type="domain" description="NAD(P)-binding" evidence="10">
    <location>
        <begin position="14"/>
        <end position="333"/>
    </location>
</feature>
<reference evidence="11 12" key="1">
    <citation type="submission" date="2017-07" db="EMBL/GenBank/DDBJ databases">
        <title>Complete Genome Sequence of the cosmetic ferment Vitreoscilla filiformis (ATCC15551).</title>
        <authorList>
            <person name="Contreras S."/>
            <person name="Sagory-Zalkind P."/>
            <person name="Blanquart H."/>
            <person name="Iltis A."/>
            <person name="Morand S.C."/>
        </authorList>
    </citation>
    <scope>NUCLEOTIDE SEQUENCE [LARGE SCALE GENOMIC DNA]</scope>
    <source>
        <strain evidence="11 12">ATCC 15551</strain>
    </source>
</reference>
<dbReference type="EMBL" id="CP022423">
    <property type="protein sequence ID" value="ASM78784.1"/>
    <property type="molecule type" value="Genomic_DNA"/>
</dbReference>
<gene>
    <name evidence="11" type="ORF">VITFI_CDS3007</name>
</gene>
<dbReference type="GO" id="GO:0005829">
    <property type="term" value="C:cytosol"/>
    <property type="evidence" value="ECO:0007669"/>
    <property type="project" value="TreeGrafter"/>
</dbReference>
<proteinExistence type="inferred from homology"/>
<dbReference type="UniPathway" id="UPA00214"/>
<comment type="similarity">
    <text evidence="4 9">Belongs to the NAD(P)-dependent epimerase/dehydratase family.</text>
</comment>
<dbReference type="AlphaFoldDB" id="A0A221KIA2"/>
<evidence type="ECO:0000256" key="4">
    <source>
        <dbReference type="ARBA" id="ARBA00007637"/>
    </source>
</evidence>
<dbReference type="Gene3D" id="3.90.25.10">
    <property type="entry name" value="UDP-galactose 4-epimerase, domain 1"/>
    <property type="match status" value="1"/>
</dbReference>
<dbReference type="PANTHER" id="PTHR43725">
    <property type="entry name" value="UDP-GLUCOSE 4-EPIMERASE"/>
    <property type="match status" value="1"/>
</dbReference>
<evidence type="ECO:0000256" key="5">
    <source>
        <dbReference type="ARBA" id="ARBA00013189"/>
    </source>
</evidence>
<dbReference type="InterPro" id="IPR005886">
    <property type="entry name" value="UDP_G4E"/>
</dbReference>
<sequence length="350" mass="38109">MASSVELLMPATVLLTGATGYIGSHTWLALWSAGFEVVGVDDFSNSSPEVLKRLAELGGREPTFVRADVNDGAALDAIFQTHAIDAVVHFAAFKAVGESTAQPLLYYRNNLGGLVSVCEAMARRGVKTFVFSSSATVYGEPQFLPYTEAHPLAAMNVYGRTKLMGEQILRDLEAADPAWNIAWLRYFNPVGAHESGRIGEDPRGVPNNLMPYVQQVAVGRREFLSVFGGDYDTPDGTGVRDYLHVMDLAEGHVAALRYLLGEKQSVTVNLGTGVGYSVLDLVQAFSEAAGRPIPYKIVDRRPGDLPSYYADATLAREQLGWQAQRSLAQMCADSWRWQHQNPNGYASAAE</sequence>
<comment type="cofactor">
    <cofactor evidence="2 9">
        <name>NAD(+)</name>
        <dbReference type="ChEBI" id="CHEBI:57540"/>
    </cofactor>
</comment>
<evidence type="ECO:0000256" key="6">
    <source>
        <dbReference type="ARBA" id="ARBA00018569"/>
    </source>
</evidence>
<dbReference type="InterPro" id="IPR016040">
    <property type="entry name" value="NAD(P)-bd_dom"/>
</dbReference>
<evidence type="ECO:0000256" key="8">
    <source>
        <dbReference type="ARBA" id="ARBA00023235"/>
    </source>
</evidence>
<comment type="subunit">
    <text evidence="9">Homodimer.</text>
</comment>
<evidence type="ECO:0000256" key="3">
    <source>
        <dbReference type="ARBA" id="ARBA00004947"/>
    </source>
</evidence>